<dbReference type="PROSITE" id="PS50026">
    <property type="entry name" value="EGF_3"/>
    <property type="match status" value="8"/>
</dbReference>
<feature type="domain" description="EGF-like" evidence="7">
    <location>
        <begin position="327"/>
        <end position="369"/>
    </location>
</feature>
<dbReference type="InterPro" id="IPR001881">
    <property type="entry name" value="EGF-like_Ca-bd_dom"/>
</dbReference>
<protein>
    <recommendedName>
        <fullName evidence="7">EGF-like domain-containing protein</fullName>
    </recommendedName>
</protein>
<feature type="domain" description="EGF-like" evidence="7">
    <location>
        <begin position="497"/>
        <end position="538"/>
    </location>
</feature>
<dbReference type="Proteomes" id="UP000828390">
    <property type="component" value="Unassembled WGS sequence"/>
</dbReference>
<dbReference type="InterPro" id="IPR009030">
    <property type="entry name" value="Growth_fac_rcpt_cys_sf"/>
</dbReference>
<dbReference type="PROSITE" id="PS00010">
    <property type="entry name" value="ASX_HYDROXYL"/>
    <property type="match status" value="8"/>
</dbReference>
<dbReference type="CDD" id="cd00054">
    <property type="entry name" value="EGF_CA"/>
    <property type="match status" value="8"/>
</dbReference>
<dbReference type="InterPro" id="IPR000152">
    <property type="entry name" value="EGF-type_Asp/Asn_hydroxyl_site"/>
</dbReference>
<evidence type="ECO:0000256" key="5">
    <source>
        <dbReference type="ARBA" id="ARBA00023180"/>
    </source>
</evidence>
<proteinExistence type="predicted"/>
<keyword evidence="5" id="KW-0325">Glycoprotein</keyword>
<name>A0A9D4MR56_DREPO</name>
<dbReference type="InterPro" id="IPR049883">
    <property type="entry name" value="NOTCH1_EGF-like"/>
</dbReference>
<dbReference type="Gene3D" id="2.10.25.10">
    <property type="entry name" value="Laminin"/>
    <property type="match status" value="8"/>
</dbReference>
<gene>
    <name evidence="8" type="ORF">DPMN_004941</name>
</gene>
<dbReference type="Pfam" id="PF07645">
    <property type="entry name" value="EGF_CA"/>
    <property type="match status" value="8"/>
</dbReference>
<feature type="domain" description="EGF-like" evidence="7">
    <location>
        <begin position="244"/>
        <end position="284"/>
    </location>
</feature>
<evidence type="ECO:0000313" key="9">
    <source>
        <dbReference type="Proteomes" id="UP000828390"/>
    </source>
</evidence>
<evidence type="ECO:0000256" key="4">
    <source>
        <dbReference type="ARBA" id="ARBA00023157"/>
    </source>
</evidence>
<dbReference type="InterPro" id="IPR052235">
    <property type="entry name" value="Nephronectin_domain"/>
</dbReference>
<dbReference type="PANTHER" id="PTHR24050:SF27">
    <property type="entry name" value="FIBRILLIN-1"/>
    <property type="match status" value="1"/>
</dbReference>
<evidence type="ECO:0000256" key="1">
    <source>
        <dbReference type="ARBA" id="ARBA00022536"/>
    </source>
</evidence>
<reference evidence="8" key="2">
    <citation type="submission" date="2020-11" db="EMBL/GenBank/DDBJ databases">
        <authorList>
            <person name="McCartney M.A."/>
            <person name="Auch B."/>
            <person name="Kono T."/>
            <person name="Mallez S."/>
            <person name="Becker A."/>
            <person name="Gohl D.M."/>
            <person name="Silverstein K.A.T."/>
            <person name="Koren S."/>
            <person name="Bechman K.B."/>
            <person name="Herman A."/>
            <person name="Abrahante J.E."/>
            <person name="Garbe J."/>
        </authorList>
    </citation>
    <scope>NUCLEOTIDE SEQUENCE</scope>
    <source>
        <strain evidence="8">Duluth1</strain>
        <tissue evidence="8">Whole animal</tissue>
    </source>
</reference>
<evidence type="ECO:0000256" key="3">
    <source>
        <dbReference type="ARBA" id="ARBA00022737"/>
    </source>
</evidence>
<keyword evidence="1 6" id="KW-0245">EGF-like domain</keyword>
<evidence type="ECO:0000259" key="7">
    <source>
        <dbReference type="PROSITE" id="PS50026"/>
    </source>
</evidence>
<sequence length="670" mass="73907">YVSHYRVSVANVTDHSNISEWSNDRLCYETQGDDPPFPSSGTHSVLGVFCKEPVVGNTIRIQLLSSHTQLVLCDVYVSQENLQGYRITVNDDDNTWRTIYTDTSTGGESTKEVLNMTFVTTSLKISKPFKIVLCEVKVFGDCPENRCRYDCSKECYCRPPYTLEDKIAANCPHGCLNSSRWAKGCDKVKSVVIVRKAYIVIQVLDIALGCVNLAIRTRHYVIHNNMLVTWMDNGYLARRRILSDVNECADVDNCLYGTCINEVGGYRCQCPPNYQLNATGTGCVDIDECRETPGICKNGHCLNTFGSYKCICPDGYGLNLDTQECVDVDECRASRNPCYDNAICNNTLGSYRCMCIPGYQLATKGGRCIDINECQDVAGICTNGDCSNSEGSYQCTCNQGYRLAASRDSCLDIDECRETPGICKNGHCQNTFGSYKCICPDGYRLHLDTQECVDVDECRASRNPFYDNAICNNTLGSYRCMCIPGYQLATKGGRCIDINECQDVAGICTNGDCSNLEGSYQCTCNQGYRLAASRDSCLDINECELQPGPCRNGTCENRIGSYECRCSEGFKLSDRGDCEGSFVVKARVLEDSAFINIDGTVLVNLVTNCQIAMKRAQKEAGAKDAITNAVVAREANNVIRGLASVPGRVSPAIMNVSVINLQNRASFQWS</sequence>
<dbReference type="FunFam" id="2.10.25.10:FF:000017">
    <property type="entry name" value="latent-transforming growth factor beta-binding protein 4 isoform X1"/>
    <property type="match status" value="2"/>
</dbReference>
<comment type="caution">
    <text evidence="8">The sequence shown here is derived from an EMBL/GenBank/DDBJ whole genome shotgun (WGS) entry which is preliminary data.</text>
</comment>
<keyword evidence="4" id="KW-1015">Disulfide bond</keyword>
<keyword evidence="2" id="KW-0732">Signal</keyword>
<keyword evidence="3" id="KW-0677">Repeat</keyword>
<reference evidence="8" key="1">
    <citation type="journal article" date="2019" name="bioRxiv">
        <title>The Genome of the Zebra Mussel, Dreissena polymorpha: A Resource for Invasive Species Research.</title>
        <authorList>
            <person name="McCartney M.A."/>
            <person name="Auch B."/>
            <person name="Kono T."/>
            <person name="Mallez S."/>
            <person name="Zhang Y."/>
            <person name="Obille A."/>
            <person name="Becker A."/>
            <person name="Abrahante J.E."/>
            <person name="Garbe J."/>
            <person name="Badalamenti J.P."/>
            <person name="Herman A."/>
            <person name="Mangelson H."/>
            <person name="Liachko I."/>
            <person name="Sullivan S."/>
            <person name="Sone E.D."/>
            <person name="Koren S."/>
            <person name="Silverstein K.A.T."/>
            <person name="Beckman K.B."/>
            <person name="Gohl D.M."/>
        </authorList>
    </citation>
    <scope>NUCLEOTIDE SEQUENCE</scope>
    <source>
        <strain evidence="8">Duluth1</strain>
        <tissue evidence="8">Whole animal</tissue>
    </source>
</reference>
<feature type="domain" description="EGF-like" evidence="7">
    <location>
        <begin position="539"/>
        <end position="579"/>
    </location>
</feature>
<feature type="domain" description="EGF-like" evidence="7">
    <location>
        <begin position="285"/>
        <end position="326"/>
    </location>
</feature>
<organism evidence="8 9">
    <name type="scientific">Dreissena polymorpha</name>
    <name type="common">Zebra mussel</name>
    <name type="synonym">Mytilus polymorpha</name>
    <dbReference type="NCBI Taxonomy" id="45954"/>
    <lineage>
        <taxon>Eukaryota</taxon>
        <taxon>Metazoa</taxon>
        <taxon>Spiralia</taxon>
        <taxon>Lophotrochozoa</taxon>
        <taxon>Mollusca</taxon>
        <taxon>Bivalvia</taxon>
        <taxon>Autobranchia</taxon>
        <taxon>Heteroconchia</taxon>
        <taxon>Euheterodonta</taxon>
        <taxon>Imparidentia</taxon>
        <taxon>Neoheterodontei</taxon>
        <taxon>Myida</taxon>
        <taxon>Dreissenoidea</taxon>
        <taxon>Dreissenidae</taxon>
        <taxon>Dreissena</taxon>
    </lineage>
</organism>
<feature type="domain" description="EGF-like" evidence="7">
    <location>
        <begin position="370"/>
        <end position="411"/>
    </location>
</feature>
<evidence type="ECO:0000256" key="2">
    <source>
        <dbReference type="ARBA" id="ARBA00022729"/>
    </source>
</evidence>
<dbReference type="InterPro" id="IPR018097">
    <property type="entry name" value="EGF_Ca-bd_CS"/>
</dbReference>
<comment type="caution">
    <text evidence="6">Lacks conserved residue(s) required for the propagation of feature annotation.</text>
</comment>
<feature type="domain" description="EGF-like" evidence="7">
    <location>
        <begin position="454"/>
        <end position="496"/>
    </location>
</feature>
<accession>A0A9D4MR56</accession>
<dbReference type="InterPro" id="IPR000742">
    <property type="entry name" value="EGF"/>
</dbReference>
<dbReference type="FunFam" id="2.10.25.10:FF:000003">
    <property type="entry name" value="fibrillin-1 isoform X1"/>
    <property type="match status" value="5"/>
</dbReference>
<feature type="domain" description="EGF-like" evidence="7">
    <location>
        <begin position="412"/>
        <end position="453"/>
    </location>
</feature>
<dbReference type="FunFam" id="2.10.25.10:FF:000005">
    <property type="entry name" value="Fibrillin 2"/>
    <property type="match status" value="1"/>
</dbReference>
<keyword evidence="9" id="KW-1185">Reference proteome</keyword>
<dbReference type="PANTHER" id="PTHR24050">
    <property type="entry name" value="PA14 DOMAIN-CONTAINING PROTEIN"/>
    <property type="match status" value="1"/>
</dbReference>
<dbReference type="PROSITE" id="PS01186">
    <property type="entry name" value="EGF_2"/>
    <property type="match status" value="7"/>
</dbReference>
<dbReference type="SUPFAM" id="SSF57184">
    <property type="entry name" value="Growth factor receptor domain"/>
    <property type="match status" value="3"/>
</dbReference>
<feature type="non-terminal residue" evidence="8">
    <location>
        <position position="1"/>
    </location>
</feature>
<dbReference type="EMBL" id="JAIWYP010000001">
    <property type="protein sequence ID" value="KAH3881018.1"/>
    <property type="molecule type" value="Genomic_DNA"/>
</dbReference>
<dbReference type="AlphaFoldDB" id="A0A9D4MR56"/>
<dbReference type="PROSITE" id="PS01187">
    <property type="entry name" value="EGF_CA"/>
    <property type="match status" value="2"/>
</dbReference>
<dbReference type="SMART" id="SM00181">
    <property type="entry name" value="EGF"/>
    <property type="match status" value="9"/>
</dbReference>
<dbReference type="GO" id="GO:0005509">
    <property type="term" value="F:calcium ion binding"/>
    <property type="evidence" value="ECO:0007669"/>
    <property type="project" value="InterPro"/>
</dbReference>
<evidence type="ECO:0000313" key="8">
    <source>
        <dbReference type="EMBL" id="KAH3881018.1"/>
    </source>
</evidence>
<dbReference type="SMART" id="SM00179">
    <property type="entry name" value="EGF_CA"/>
    <property type="match status" value="8"/>
</dbReference>
<evidence type="ECO:0000256" key="6">
    <source>
        <dbReference type="PROSITE-ProRule" id="PRU00076"/>
    </source>
</evidence>